<evidence type="ECO:0000256" key="1">
    <source>
        <dbReference type="SAM" id="Coils"/>
    </source>
</evidence>
<dbReference type="AlphaFoldDB" id="A0A919BA74"/>
<sequence length="247" mass="27037">MSFPRFKLVPGHIDVDVPGWELTGDRLSGERIMECHELFHPHDHAADVEAALQWADRVIGSKQIWTHVSDRNRLEHWEAGTLADNTDGPEPTPADIRALIAEADALQERIRNVEHRLAGSEETRHSVFRLDDAAGRLTAVSEALEETAGELARVRAVRDGSVCAVPWGVCPEHGNTLISTGGRTRCSQLACGRSWDYDRLGVPCGEPLTHKVTDAAGESFRACKAHAMDATERLIGGTVTPLDKADQ</sequence>
<keyword evidence="1" id="KW-0175">Coiled coil</keyword>
<dbReference type="RefSeq" id="WP_190133443.1">
    <property type="nucleotide sequence ID" value="NZ_BNBD01000031.1"/>
</dbReference>
<feature type="coiled-coil region" evidence="1">
    <location>
        <begin position="96"/>
        <end position="123"/>
    </location>
</feature>
<evidence type="ECO:0000313" key="2">
    <source>
        <dbReference type="EMBL" id="GHF75481.1"/>
    </source>
</evidence>
<keyword evidence="3" id="KW-1185">Reference proteome</keyword>
<proteinExistence type="predicted"/>
<comment type="caution">
    <text evidence="2">The sequence shown here is derived from an EMBL/GenBank/DDBJ whole genome shotgun (WGS) entry which is preliminary data.</text>
</comment>
<reference evidence="2" key="1">
    <citation type="journal article" date="2014" name="Int. J. Syst. Evol. Microbiol.">
        <title>Complete genome sequence of Corynebacterium casei LMG S-19264T (=DSM 44701T), isolated from a smear-ripened cheese.</title>
        <authorList>
            <consortium name="US DOE Joint Genome Institute (JGI-PGF)"/>
            <person name="Walter F."/>
            <person name="Albersmeier A."/>
            <person name="Kalinowski J."/>
            <person name="Ruckert C."/>
        </authorList>
    </citation>
    <scope>NUCLEOTIDE SEQUENCE</scope>
    <source>
        <strain evidence="2">JCM 4059</strain>
    </source>
</reference>
<name>A0A919BA74_9ACTN</name>
<reference evidence="2" key="2">
    <citation type="submission" date="2020-09" db="EMBL/GenBank/DDBJ databases">
        <authorList>
            <person name="Sun Q."/>
            <person name="Ohkuma M."/>
        </authorList>
    </citation>
    <scope>NUCLEOTIDE SEQUENCE</scope>
    <source>
        <strain evidence="2">JCM 4059</strain>
    </source>
</reference>
<protein>
    <submittedName>
        <fullName evidence="2">Uncharacterized protein</fullName>
    </submittedName>
</protein>
<dbReference type="EMBL" id="BNBD01000031">
    <property type="protein sequence ID" value="GHF75481.1"/>
    <property type="molecule type" value="Genomic_DNA"/>
</dbReference>
<dbReference type="Proteomes" id="UP000638313">
    <property type="component" value="Unassembled WGS sequence"/>
</dbReference>
<accession>A0A919BA74</accession>
<evidence type="ECO:0000313" key="3">
    <source>
        <dbReference type="Proteomes" id="UP000638313"/>
    </source>
</evidence>
<gene>
    <name evidence="2" type="ORF">GCM10010218_65540</name>
</gene>
<organism evidence="2 3">
    <name type="scientific">Streptomyces mashuensis</name>
    <dbReference type="NCBI Taxonomy" id="33904"/>
    <lineage>
        <taxon>Bacteria</taxon>
        <taxon>Bacillati</taxon>
        <taxon>Actinomycetota</taxon>
        <taxon>Actinomycetes</taxon>
        <taxon>Kitasatosporales</taxon>
        <taxon>Streptomycetaceae</taxon>
        <taxon>Streptomyces</taxon>
    </lineage>
</organism>